<feature type="compositionally biased region" description="Polar residues" evidence="1">
    <location>
        <begin position="101"/>
        <end position="121"/>
    </location>
</feature>
<evidence type="ECO:0000313" key="3">
    <source>
        <dbReference type="Proteomes" id="UP000245207"/>
    </source>
</evidence>
<dbReference type="OrthoDB" id="10558263at2759"/>
<gene>
    <name evidence="2" type="ORF">CTI12_AA619190</name>
</gene>
<sequence length="258" mass="28907">MSRRSRIQENQQRLQALGVKNLAKSLTSLVESDKTKKKKKKPTDTSEKDADYMSGSDFHLNAEEDNPEEAATQTNKKHKKYIAPMSMTRYKNLAQKRMSAPNVSRGLTSSESQSQKGQQIDTGRAIHSRVQESDQVQTRYDQPNSVKRGRLTATKRNLIAIDNDDDHGERDLRSDGMFGLGVRASDVWGVIPSRSACHRENNELKSRCGELTSENEQLRAQLSKKNGSTNSSIVPPLTSQHSPVVTNEPPRLRKFGSD</sequence>
<comment type="caution">
    <text evidence="2">The sequence shown here is derived from an EMBL/GenBank/DDBJ whole genome shotgun (WGS) entry which is preliminary data.</text>
</comment>
<protein>
    <submittedName>
        <fullName evidence="2">Uncharacterized protein</fullName>
    </submittedName>
</protein>
<proteinExistence type="predicted"/>
<feature type="compositionally biased region" description="Basic and acidic residues" evidence="1">
    <location>
        <begin position="42"/>
        <end position="51"/>
    </location>
</feature>
<feature type="region of interest" description="Disordered" evidence="1">
    <location>
        <begin position="96"/>
        <end position="124"/>
    </location>
</feature>
<keyword evidence="3" id="KW-1185">Reference proteome</keyword>
<dbReference type="EMBL" id="PKPP01022667">
    <property type="protein sequence ID" value="PWA34433.1"/>
    <property type="molecule type" value="Genomic_DNA"/>
</dbReference>
<name>A0A2U1KCT0_ARTAN</name>
<organism evidence="2 3">
    <name type="scientific">Artemisia annua</name>
    <name type="common">Sweet wormwood</name>
    <dbReference type="NCBI Taxonomy" id="35608"/>
    <lineage>
        <taxon>Eukaryota</taxon>
        <taxon>Viridiplantae</taxon>
        <taxon>Streptophyta</taxon>
        <taxon>Embryophyta</taxon>
        <taxon>Tracheophyta</taxon>
        <taxon>Spermatophyta</taxon>
        <taxon>Magnoliopsida</taxon>
        <taxon>eudicotyledons</taxon>
        <taxon>Gunneridae</taxon>
        <taxon>Pentapetalae</taxon>
        <taxon>asterids</taxon>
        <taxon>campanulids</taxon>
        <taxon>Asterales</taxon>
        <taxon>Asteraceae</taxon>
        <taxon>Asteroideae</taxon>
        <taxon>Anthemideae</taxon>
        <taxon>Artemisiinae</taxon>
        <taxon>Artemisia</taxon>
    </lineage>
</organism>
<reference evidence="2 3" key="1">
    <citation type="journal article" date="2018" name="Mol. Plant">
        <title>The genome of Artemisia annua provides insight into the evolution of Asteraceae family and artemisinin biosynthesis.</title>
        <authorList>
            <person name="Shen Q."/>
            <person name="Zhang L."/>
            <person name="Liao Z."/>
            <person name="Wang S."/>
            <person name="Yan T."/>
            <person name="Shi P."/>
            <person name="Liu M."/>
            <person name="Fu X."/>
            <person name="Pan Q."/>
            <person name="Wang Y."/>
            <person name="Lv Z."/>
            <person name="Lu X."/>
            <person name="Zhang F."/>
            <person name="Jiang W."/>
            <person name="Ma Y."/>
            <person name="Chen M."/>
            <person name="Hao X."/>
            <person name="Li L."/>
            <person name="Tang Y."/>
            <person name="Lv G."/>
            <person name="Zhou Y."/>
            <person name="Sun X."/>
            <person name="Brodelius P.E."/>
            <person name="Rose J.K.C."/>
            <person name="Tang K."/>
        </authorList>
    </citation>
    <scope>NUCLEOTIDE SEQUENCE [LARGE SCALE GENOMIC DNA]</scope>
    <source>
        <strain evidence="3">cv. Huhao1</strain>
        <tissue evidence="2">Leaf</tissue>
    </source>
</reference>
<feature type="compositionally biased region" description="Polar residues" evidence="1">
    <location>
        <begin position="223"/>
        <end position="245"/>
    </location>
</feature>
<evidence type="ECO:0000256" key="1">
    <source>
        <dbReference type="SAM" id="MobiDB-lite"/>
    </source>
</evidence>
<dbReference type="AlphaFoldDB" id="A0A2U1KCT0"/>
<dbReference type="Proteomes" id="UP000245207">
    <property type="component" value="Unassembled WGS sequence"/>
</dbReference>
<feature type="region of interest" description="Disordered" evidence="1">
    <location>
        <begin position="223"/>
        <end position="258"/>
    </location>
</feature>
<accession>A0A2U1KCT0</accession>
<feature type="region of interest" description="Disordered" evidence="1">
    <location>
        <begin position="28"/>
        <end position="79"/>
    </location>
</feature>
<evidence type="ECO:0000313" key="2">
    <source>
        <dbReference type="EMBL" id="PWA34433.1"/>
    </source>
</evidence>